<evidence type="ECO:0000256" key="1">
    <source>
        <dbReference type="SAM" id="MobiDB-lite"/>
    </source>
</evidence>
<proteinExistence type="predicted"/>
<dbReference type="EMBL" id="JALRMR010000017">
    <property type="protein sequence ID" value="MDT1975129.1"/>
    <property type="molecule type" value="Genomic_DNA"/>
</dbReference>
<feature type="region of interest" description="Disordered" evidence="1">
    <location>
        <begin position="128"/>
        <end position="149"/>
    </location>
</feature>
<organism evidence="2 3">
    <name type="scientific">Carnobacterium divergens</name>
    <name type="common">Lactobacillus divergens</name>
    <dbReference type="NCBI Taxonomy" id="2748"/>
    <lineage>
        <taxon>Bacteria</taxon>
        <taxon>Bacillati</taxon>
        <taxon>Bacillota</taxon>
        <taxon>Bacilli</taxon>
        <taxon>Lactobacillales</taxon>
        <taxon>Carnobacteriaceae</taxon>
        <taxon>Carnobacterium</taxon>
    </lineage>
</organism>
<dbReference type="RefSeq" id="WP_311780871.1">
    <property type="nucleotide sequence ID" value="NZ_JALRMR010000017.1"/>
</dbReference>
<accession>A0AAW8RF72</accession>
<comment type="caution">
    <text evidence="2">The sequence shown here is derived from an EMBL/GenBank/DDBJ whole genome shotgun (WGS) entry which is preliminary data.</text>
</comment>
<gene>
    <name evidence="2" type="ORF">MX635_12045</name>
</gene>
<evidence type="ECO:0000313" key="2">
    <source>
        <dbReference type="EMBL" id="MDT1975129.1"/>
    </source>
</evidence>
<dbReference type="Proteomes" id="UP001249945">
    <property type="component" value="Unassembled WGS sequence"/>
</dbReference>
<evidence type="ECO:0000313" key="3">
    <source>
        <dbReference type="Proteomes" id="UP001249945"/>
    </source>
</evidence>
<protein>
    <submittedName>
        <fullName evidence="2">Uncharacterized protein</fullName>
    </submittedName>
</protein>
<sequence length="149" mass="16578">MEYTLIVFCLSEAEASLEFDKMKYLLEGLGSIKFQNTNKTISYKGKSIRFVSHKSNIDGICCKEYQFSSGLSRKADARDYMNARDKGNEMRARSRIASISLSADEDSKNINNAMKKIAVSCSSIINRVPDKKDKQNPGSKKCTGVVGNV</sequence>
<name>A0AAW8RF72_CARDV</name>
<reference evidence="2" key="1">
    <citation type="submission" date="2022-04" db="EMBL/GenBank/DDBJ databases">
        <title>Draft genome sequences of lactic acid bacteria (LAB) strains involved in meat spoilage.</title>
        <authorList>
            <person name="Palevich N."/>
        </authorList>
    </citation>
    <scope>NUCLEOTIDE SEQUENCE</scope>
    <source>
        <strain evidence="2">9-14</strain>
    </source>
</reference>
<dbReference type="AlphaFoldDB" id="A0AAW8RF72"/>